<reference evidence="1" key="1">
    <citation type="journal article" date="2014" name="Front. Microbiol.">
        <title>High frequency of phylogenetically diverse reductive dehalogenase-homologous genes in deep subseafloor sedimentary metagenomes.</title>
        <authorList>
            <person name="Kawai M."/>
            <person name="Futagami T."/>
            <person name="Toyoda A."/>
            <person name="Takaki Y."/>
            <person name="Nishi S."/>
            <person name="Hori S."/>
            <person name="Arai W."/>
            <person name="Tsubouchi T."/>
            <person name="Morono Y."/>
            <person name="Uchiyama I."/>
            <person name="Ito T."/>
            <person name="Fujiyama A."/>
            <person name="Inagaki F."/>
            <person name="Takami H."/>
        </authorList>
    </citation>
    <scope>NUCLEOTIDE SEQUENCE</scope>
    <source>
        <strain evidence="1">Expedition CK06-06</strain>
    </source>
</reference>
<feature type="non-terminal residue" evidence="1">
    <location>
        <position position="1"/>
    </location>
</feature>
<sequence length="91" mass="10139">AEKNVSVKEVNALWTIQNFLTFLSTQSRVPVIQNVGFDSSIAKIIQLCSNYLKNKLSKSGDLEDTIDTLRMILADVHAPVRKHKSEHSVTG</sequence>
<accession>X0SQ69</accession>
<dbReference type="AlphaFoldDB" id="X0SQ69"/>
<dbReference type="EMBL" id="BARS01009676">
    <property type="protein sequence ID" value="GAF78012.1"/>
    <property type="molecule type" value="Genomic_DNA"/>
</dbReference>
<protein>
    <submittedName>
        <fullName evidence="1">Uncharacterized protein</fullName>
    </submittedName>
</protein>
<organism evidence="1">
    <name type="scientific">marine sediment metagenome</name>
    <dbReference type="NCBI Taxonomy" id="412755"/>
    <lineage>
        <taxon>unclassified sequences</taxon>
        <taxon>metagenomes</taxon>
        <taxon>ecological metagenomes</taxon>
    </lineage>
</organism>
<comment type="caution">
    <text evidence="1">The sequence shown here is derived from an EMBL/GenBank/DDBJ whole genome shotgun (WGS) entry which is preliminary data.</text>
</comment>
<evidence type="ECO:0000313" key="1">
    <source>
        <dbReference type="EMBL" id="GAF78012.1"/>
    </source>
</evidence>
<gene>
    <name evidence="1" type="ORF">S01H1_18140</name>
</gene>
<proteinExistence type="predicted"/>
<name>X0SQ69_9ZZZZ</name>